<dbReference type="SUPFAM" id="SSF46894">
    <property type="entry name" value="C-terminal effector domain of the bipartite response regulators"/>
    <property type="match status" value="1"/>
</dbReference>
<evidence type="ECO:0000313" key="4">
    <source>
        <dbReference type="Proteomes" id="UP000243534"/>
    </source>
</evidence>
<accession>A0A1E7Z1B8</accession>
<dbReference type="GO" id="GO:0003677">
    <property type="term" value="F:DNA binding"/>
    <property type="evidence" value="ECO:0007669"/>
    <property type="project" value="UniProtKB-KW"/>
</dbReference>
<dbReference type="GO" id="GO:0006355">
    <property type="term" value="P:regulation of DNA-templated transcription"/>
    <property type="evidence" value="ECO:0007669"/>
    <property type="project" value="InterPro"/>
</dbReference>
<protein>
    <recommendedName>
        <fullName evidence="2">HTH luxR-type domain-containing protein</fullName>
    </recommendedName>
</protein>
<dbReference type="InterPro" id="IPR000792">
    <property type="entry name" value="Tscrpt_reg_LuxR_C"/>
</dbReference>
<dbReference type="InterPro" id="IPR016032">
    <property type="entry name" value="Sig_transdc_resp-reg_C-effctor"/>
</dbReference>
<dbReference type="Gene3D" id="1.10.10.10">
    <property type="entry name" value="Winged helix-like DNA-binding domain superfamily/Winged helix DNA-binding domain"/>
    <property type="match status" value="1"/>
</dbReference>
<feature type="domain" description="HTH luxR-type" evidence="2">
    <location>
        <begin position="117"/>
        <end position="167"/>
    </location>
</feature>
<keyword evidence="1" id="KW-0238">DNA-binding</keyword>
<evidence type="ECO:0000259" key="2">
    <source>
        <dbReference type="Pfam" id="PF00196"/>
    </source>
</evidence>
<dbReference type="Proteomes" id="UP000243534">
    <property type="component" value="Unassembled WGS sequence"/>
</dbReference>
<dbReference type="AlphaFoldDB" id="A0A1E7Z1B8"/>
<sequence length="196" mass="22529">MEIRTFPRRNNYFNAGISALCDAGFHFRKSKEELIIVCMAPWSVRDVVSASWMKSWVESKILIVSDSRFFPLAKYLQLQNRDIIEVCHTLEFYGVLRDLLWQGKLYSIKQEVGTPHLTDMEYVSLQYALDGISAEKQAMSMGLSSKTVFTHRAASARKLSVKKLSHLLSPKILNSSSSLRKEYCQYLDWPHKSPDS</sequence>
<name>A0A1E7Z1B8_9GAMM</name>
<dbReference type="Pfam" id="PF00196">
    <property type="entry name" value="GerE"/>
    <property type="match status" value="1"/>
</dbReference>
<gene>
    <name evidence="3" type="ORF">BBW68_01550</name>
</gene>
<evidence type="ECO:0000313" key="3">
    <source>
        <dbReference type="EMBL" id="OFC62552.1"/>
    </source>
</evidence>
<proteinExistence type="predicted"/>
<dbReference type="InterPro" id="IPR036388">
    <property type="entry name" value="WH-like_DNA-bd_sf"/>
</dbReference>
<dbReference type="OrthoDB" id="6626749at2"/>
<reference evidence="3 4" key="1">
    <citation type="submission" date="2016-07" db="EMBL/GenBank/DDBJ databases">
        <authorList>
            <person name="Yuval B."/>
        </authorList>
    </citation>
    <scope>NUCLEOTIDE SEQUENCE [LARGE SCALE GENOMIC DNA]</scope>
    <source>
        <strain evidence="3 4">IL</strain>
    </source>
</reference>
<comment type="caution">
    <text evidence="3">The sequence shown here is derived from an EMBL/GenBank/DDBJ whole genome shotgun (WGS) entry which is preliminary data.</text>
</comment>
<dbReference type="EMBL" id="MAYS01000224">
    <property type="protein sequence ID" value="OFC62552.1"/>
    <property type="molecule type" value="Genomic_DNA"/>
</dbReference>
<dbReference type="RefSeq" id="WP_070134573.1">
    <property type="nucleotide sequence ID" value="NZ_LJAM02000093.1"/>
</dbReference>
<evidence type="ECO:0000256" key="1">
    <source>
        <dbReference type="ARBA" id="ARBA00023125"/>
    </source>
</evidence>
<organism evidence="3 4">
    <name type="scientific">Candidatus Erwinia dacicola</name>
    <dbReference type="NCBI Taxonomy" id="252393"/>
    <lineage>
        <taxon>Bacteria</taxon>
        <taxon>Pseudomonadati</taxon>
        <taxon>Pseudomonadota</taxon>
        <taxon>Gammaproteobacteria</taxon>
        <taxon>Enterobacterales</taxon>
        <taxon>Erwiniaceae</taxon>
        <taxon>Erwinia</taxon>
    </lineage>
</organism>